<accession>A0ABS5KB05</accession>
<dbReference type="Proteomes" id="UP000721861">
    <property type="component" value="Unassembled WGS sequence"/>
</dbReference>
<dbReference type="Pfam" id="PF07687">
    <property type="entry name" value="M20_dimer"/>
    <property type="match status" value="1"/>
</dbReference>
<proteinExistence type="predicted"/>
<keyword evidence="1" id="KW-0378">Hydrolase</keyword>
<keyword evidence="4" id="KW-1185">Reference proteome</keyword>
<dbReference type="EMBL" id="JAGUCN010000013">
    <property type="protein sequence ID" value="MBS2212205.1"/>
    <property type="molecule type" value="Genomic_DNA"/>
</dbReference>
<evidence type="ECO:0000313" key="4">
    <source>
        <dbReference type="Proteomes" id="UP000721861"/>
    </source>
</evidence>
<dbReference type="SUPFAM" id="SSF53187">
    <property type="entry name" value="Zn-dependent exopeptidases"/>
    <property type="match status" value="1"/>
</dbReference>
<dbReference type="Gene3D" id="3.40.630.10">
    <property type="entry name" value="Zn peptidases"/>
    <property type="match status" value="1"/>
</dbReference>
<dbReference type="InterPro" id="IPR036264">
    <property type="entry name" value="Bact_exopeptidase_dim_dom"/>
</dbReference>
<dbReference type="SUPFAM" id="SSF55031">
    <property type="entry name" value="Bacterial exopeptidase dimerisation domain"/>
    <property type="match status" value="1"/>
</dbReference>
<evidence type="ECO:0000259" key="2">
    <source>
        <dbReference type="Pfam" id="PF07687"/>
    </source>
</evidence>
<dbReference type="PIRSF" id="PIRSF005962">
    <property type="entry name" value="Pept_M20D_amidohydro"/>
    <property type="match status" value="1"/>
</dbReference>
<sequence length="374" mass="41548">MTNIIGLRQYLHQHPELSNQEFETAAYISKFIQELQPDAIYNSGSTGKIFLFKGSETGPTVVFRAELDALPIRETNILPYNSQTPGVAHLCGHDGHMAILAGLAQQIAKQRPLKGQVGLLFQPAEEVEQGARDVMESEAFRQLKPDYIFALHNIPGYPLHQVLVRPGSFSAASQGMTVKLTGKTSHAAEPENGLSPAGALARIIESMHLLREQNELFKNLILLTIIHIKLGEIAFGTSPGEAEIRITLRAFENADMDILTQEAISRIEKIAKDEQLTSEFSFSEVFPATVNHTECVRLIEQAAKDHNLEVSHLEQPFKWSEDFGYYTEHIKGGFFGLGSGVDQPALHNPDFNFPDDILSTGIKIFKSIYKKLNL</sequence>
<organism evidence="3 4">
    <name type="scientific">Carboxylicivirga mesophila</name>
    <dbReference type="NCBI Taxonomy" id="1166478"/>
    <lineage>
        <taxon>Bacteria</taxon>
        <taxon>Pseudomonadati</taxon>
        <taxon>Bacteroidota</taxon>
        <taxon>Bacteroidia</taxon>
        <taxon>Marinilabiliales</taxon>
        <taxon>Marinilabiliaceae</taxon>
        <taxon>Carboxylicivirga</taxon>
    </lineage>
</organism>
<reference evidence="3 4" key="1">
    <citation type="journal article" date="2014" name="Int. J. Syst. Evol. Microbiol.">
        <title>Carboxylicivirga gen. nov. in the family Marinilabiliaceae with two novel species, Carboxylicivirga mesophila sp. nov. and Carboxylicivirga taeanensis sp. nov., and reclassification of Cytophaga fermentans as Saccharicrinis fermentans gen. nov., comb. nov.</title>
        <authorList>
            <person name="Yang S.H."/>
            <person name="Seo H.S."/>
            <person name="Woo J.H."/>
            <person name="Oh H.M."/>
            <person name="Jang H."/>
            <person name="Lee J.H."/>
            <person name="Kim S.J."/>
            <person name="Kwon K.K."/>
        </authorList>
    </citation>
    <scope>NUCLEOTIDE SEQUENCE [LARGE SCALE GENOMIC DNA]</scope>
    <source>
        <strain evidence="3 4">JCM 18290</strain>
    </source>
</reference>
<evidence type="ECO:0000256" key="1">
    <source>
        <dbReference type="ARBA" id="ARBA00022801"/>
    </source>
</evidence>
<comment type="caution">
    <text evidence="3">The sequence shown here is derived from an EMBL/GenBank/DDBJ whole genome shotgun (WGS) entry which is preliminary data.</text>
</comment>
<dbReference type="InterPro" id="IPR017439">
    <property type="entry name" value="Amidohydrolase"/>
</dbReference>
<dbReference type="PANTHER" id="PTHR11014:SF169">
    <property type="entry name" value="CLAN MH, FAMILY M20, PEPTIDASE T-LIKE METALLOPEPTIDASE"/>
    <property type="match status" value="1"/>
</dbReference>
<feature type="domain" description="Peptidase M20 dimerisation" evidence="2">
    <location>
        <begin position="174"/>
        <end position="273"/>
    </location>
</feature>
<protein>
    <submittedName>
        <fullName evidence="3">Amidohydrolase</fullName>
    </submittedName>
</protein>
<dbReference type="Pfam" id="PF01546">
    <property type="entry name" value="Peptidase_M20"/>
    <property type="match status" value="1"/>
</dbReference>
<dbReference type="Gene3D" id="3.30.70.360">
    <property type="match status" value="1"/>
</dbReference>
<evidence type="ECO:0000313" key="3">
    <source>
        <dbReference type="EMBL" id="MBS2212205.1"/>
    </source>
</evidence>
<dbReference type="PANTHER" id="PTHR11014">
    <property type="entry name" value="PEPTIDASE M20 FAMILY MEMBER"/>
    <property type="match status" value="1"/>
</dbReference>
<gene>
    <name evidence="3" type="ORF">KEM09_12375</name>
</gene>
<dbReference type="InterPro" id="IPR011650">
    <property type="entry name" value="Peptidase_M20_dimer"/>
</dbReference>
<dbReference type="NCBIfam" id="TIGR01891">
    <property type="entry name" value="amidohydrolases"/>
    <property type="match status" value="1"/>
</dbReference>
<dbReference type="InterPro" id="IPR002933">
    <property type="entry name" value="Peptidase_M20"/>
</dbReference>
<dbReference type="RefSeq" id="WP_212228709.1">
    <property type="nucleotide sequence ID" value="NZ_JAGUCN010000013.1"/>
</dbReference>
<name>A0ABS5KB05_9BACT</name>